<dbReference type="PANTHER" id="PTHR42847">
    <property type="entry name" value="ALKANESULFONATE MONOOXYGENASE"/>
    <property type="match status" value="1"/>
</dbReference>
<dbReference type="Gene3D" id="3.20.20.30">
    <property type="entry name" value="Luciferase-like domain"/>
    <property type="match status" value="1"/>
</dbReference>
<evidence type="ECO:0000256" key="3">
    <source>
        <dbReference type="ARBA" id="ARBA00023002"/>
    </source>
</evidence>
<keyword evidence="2" id="KW-0288">FMN</keyword>
<evidence type="ECO:0000313" key="7">
    <source>
        <dbReference type="Proteomes" id="UP001199469"/>
    </source>
</evidence>
<protein>
    <submittedName>
        <fullName evidence="6">LLM class flavin-dependent oxidoreductase</fullName>
    </submittedName>
</protein>
<sequence>MTRTPRFGWLSPAIGNRFSGRRPIVVDQDTAILPTALPHFDSLWLADHFYGMDTPTDPFMEAWTTLTWLAARHERVELCHHVLGVGYRYPPLLAKMAATLQHLSGGRFVLGIGAGWRADEYAAYGYDFPKPSVRFAQLEEAVTICRLMWTQDSPSYEGRYYRIDGAAAPPMPDPPPRVCIGAAGEKIGLPLVGRIADVWNAPPAREAADWDRRLGIVRRAAEGAGRDPDGIEVTVTLERALPESDDDSARLVDELSARHAQGADHFVMDFGNPASTEPVLRFAEQVIAPLRAG</sequence>
<dbReference type="Proteomes" id="UP001199469">
    <property type="component" value="Unassembled WGS sequence"/>
</dbReference>
<feature type="domain" description="Luciferase-like" evidence="5">
    <location>
        <begin position="40"/>
        <end position="256"/>
    </location>
</feature>
<evidence type="ECO:0000259" key="5">
    <source>
        <dbReference type="Pfam" id="PF00296"/>
    </source>
</evidence>
<dbReference type="InterPro" id="IPR011251">
    <property type="entry name" value="Luciferase-like_dom"/>
</dbReference>
<keyword evidence="1" id="KW-0285">Flavoprotein</keyword>
<accession>A0ABS8P3B0</accession>
<comment type="caution">
    <text evidence="6">The sequence shown here is derived from an EMBL/GenBank/DDBJ whole genome shotgun (WGS) entry which is preliminary data.</text>
</comment>
<reference evidence="6 7" key="1">
    <citation type="submission" date="2021-11" db="EMBL/GenBank/DDBJ databases">
        <title>Draft genome sequence of Actinomycetospora sp. SF1 isolated from the rhizosphere soil.</title>
        <authorList>
            <person name="Duangmal K."/>
            <person name="Chantavorakit T."/>
        </authorList>
    </citation>
    <scope>NUCLEOTIDE SEQUENCE [LARGE SCALE GENOMIC DNA]</scope>
    <source>
        <strain evidence="6 7">TBRC 5722</strain>
    </source>
</reference>
<keyword evidence="3" id="KW-0560">Oxidoreductase</keyword>
<evidence type="ECO:0000256" key="2">
    <source>
        <dbReference type="ARBA" id="ARBA00022643"/>
    </source>
</evidence>
<dbReference type="SUPFAM" id="SSF51679">
    <property type="entry name" value="Bacterial luciferase-like"/>
    <property type="match status" value="1"/>
</dbReference>
<evidence type="ECO:0000313" key="6">
    <source>
        <dbReference type="EMBL" id="MCD2192730.1"/>
    </source>
</evidence>
<evidence type="ECO:0000256" key="4">
    <source>
        <dbReference type="ARBA" id="ARBA00023033"/>
    </source>
</evidence>
<dbReference type="RefSeq" id="WP_230730402.1">
    <property type="nucleotide sequence ID" value="NZ_JAJNDB010000001.1"/>
</dbReference>
<keyword evidence="4" id="KW-0503">Monooxygenase</keyword>
<dbReference type="PANTHER" id="PTHR42847:SF4">
    <property type="entry name" value="ALKANESULFONATE MONOOXYGENASE-RELATED"/>
    <property type="match status" value="1"/>
</dbReference>
<organism evidence="6 7">
    <name type="scientific">Actinomycetospora endophytica</name>
    <dbReference type="NCBI Taxonomy" id="2291215"/>
    <lineage>
        <taxon>Bacteria</taxon>
        <taxon>Bacillati</taxon>
        <taxon>Actinomycetota</taxon>
        <taxon>Actinomycetes</taxon>
        <taxon>Pseudonocardiales</taxon>
        <taxon>Pseudonocardiaceae</taxon>
        <taxon>Actinomycetospora</taxon>
    </lineage>
</organism>
<dbReference type="InterPro" id="IPR036661">
    <property type="entry name" value="Luciferase-like_sf"/>
</dbReference>
<evidence type="ECO:0000256" key="1">
    <source>
        <dbReference type="ARBA" id="ARBA00022630"/>
    </source>
</evidence>
<keyword evidence="7" id="KW-1185">Reference proteome</keyword>
<name>A0ABS8P3B0_9PSEU</name>
<dbReference type="EMBL" id="JAJNDB010000001">
    <property type="protein sequence ID" value="MCD2192730.1"/>
    <property type="molecule type" value="Genomic_DNA"/>
</dbReference>
<proteinExistence type="predicted"/>
<gene>
    <name evidence="6" type="ORF">LQ327_04920</name>
</gene>
<dbReference type="InterPro" id="IPR050172">
    <property type="entry name" value="SsuD_RutA_monooxygenase"/>
</dbReference>
<dbReference type="Pfam" id="PF00296">
    <property type="entry name" value="Bac_luciferase"/>
    <property type="match status" value="1"/>
</dbReference>